<dbReference type="Gene3D" id="3.40.50.2300">
    <property type="match status" value="2"/>
</dbReference>
<dbReference type="PROSITE" id="PS50932">
    <property type="entry name" value="HTH_LACI_2"/>
    <property type="match status" value="1"/>
</dbReference>
<keyword evidence="6" id="KW-1185">Reference proteome</keyword>
<dbReference type="GO" id="GO:0003677">
    <property type="term" value="F:DNA binding"/>
    <property type="evidence" value="ECO:0007669"/>
    <property type="project" value="UniProtKB-KW"/>
</dbReference>
<dbReference type="InterPro" id="IPR028082">
    <property type="entry name" value="Peripla_BP_I"/>
</dbReference>
<dbReference type="CDD" id="cd06267">
    <property type="entry name" value="PBP1_LacI_sugar_binding-like"/>
    <property type="match status" value="1"/>
</dbReference>
<dbReference type="SUPFAM" id="SSF53822">
    <property type="entry name" value="Periplasmic binding protein-like I"/>
    <property type="match status" value="1"/>
</dbReference>
<dbReference type="Pfam" id="PF13377">
    <property type="entry name" value="Peripla_BP_3"/>
    <property type="match status" value="1"/>
</dbReference>
<dbReference type="SMART" id="SM00354">
    <property type="entry name" value="HTH_LACI"/>
    <property type="match status" value="1"/>
</dbReference>
<dbReference type="InterPro" id="IPR000843">
    <property type="entry name" value="HTH_LacI"/>
</dbReference>
<name>A0ABU0FK64_9HYPH</name>
<evidence type="ECO:0000256" key="3">
    <source>
        <dbReference type="ARBA" id="ARBA00023163"/>
    </source>
</evidence>
<keyword evidence="1" id="KW-0805">Transcription regulation</keyword>
<proteinExistence type="predicted"/>
<evidence type="ECO:0000256" key="1">
    <source>
        <dbReference type="ARBA" id="ARBA00023015"/>
    </source>
</evidence>
<evidence type="ECO:0000256" key="2">
    <source>
        <dbReference type="ARBA" id="ARBA00023125"/>
    </source>
</evidence>
<evidence type="ECO:0000313" key="5">
    <source>
        <dbReference type="EMBL" id="MDQ0395002.1"/>
    </source>
</evidence>
<dbReference type="Pfam" id="PF00356">
    <property type="entry name" value="LacI"/>
    <property type="match status" value="1"/>
</dbReference>
<feature type="domain" description="HTH lacI-type" evidence="4">
    <location>
        <begin position="14"/>
        <end position="68"/>
    </location>
</feature>
<dbReference type="Gene3D" id="1.10.260.40">
    <property type="entry name" value="lambda repressor-like DNA-binding domains"/>
    <property type="match status" value="1"/>
</dbReference>
<organism evidence="5 6">
    <name type="scientific">Labrys monachus</name>
    <dbReference type="NCBI Taxonomy" id="217067"/>
    <lineage>
        <taxon>Bacteria</taxon>
        <taxon>Pseudomonadati</taxon>
        <taxon>Pseudomonadota</taxon>
        <taxon>Alphaproteobacteria</taxon>
        <taxon>Hyphomicrobiales</taxon>
        <taxon>Xanthobacteraceae</taxon>
        <taxon>Labrys</taxon>
    </lineage>
</organism>
<dbReference type="PANTHER" id="PTHR30146">
    <property type="entry name" value="LACI-RELATED TRANSCRIPTIONAL REPRESSOR"/>
    <property type="match status" value="1"/>
</dbReference>
<dbReference type="CDD" id="cd01392">
    <property type="entry name" value="HTH_LacI"/>
    <property type="match status" value="1"/>
</dbReference>
<protein>
    <submittedName>
        <fullName evidence="5">DNA-binding LacI/PurR family transcriptional regulator</fullName>
    </submittedName>
</protein>
<sequence length="351" mass="38859">MADLGPRSTVQKIRNMAEFAQLSGISRPTVSKYFNDPASVRKSIRSKIERALLKYDYRPNLFAVNLNKRKPKIIGVIVPDTSDMFYSEMVRHIEMRCAIDGYFVLVLSSRGDPLLEARSIDTLLSLKIAGAIIAPLGIRTDAALMESLRAHIPIVYLDSSLHDGSPFVGTDNEQSIGLITDYLCRTGTPPTFFEMPAVNHNAAERRDAYVRTMERLGFQPEVVGVTRQTDWRFEEIAYGEALRVLDGKGFPTSTLLCANDRIAVGVMAAAFQRGVKVGREADCRLRVAGHDDQPYSRFGCPPLTTVAQDFSRLGSLGVEMLLAEVESETPGPPEGARQMRVEARLMMRASA</sequence>
<keyword evidence="3" id="KW-0804">Transcription</keyword>
<keyword evidence="2 5" id="KW-0238">DNA-binding</keyword>
<comment type="caution">
    <text evidence="5">The sequence shown here is derived from an EMBL/GenBank/DDBJ whole genome shotgun (WGS) entry which is preliminary data.</text>
</comment>
<dbReference type="InterPro" id="IPR046335">
    <property type="entry name" value="LacI/GalR-like_sensor"/>
</dbReference>
<dbReference type="PANTHER" id="PTHR30146:SF109">
    <property type="entry name" value="HTH-TYPE TRANSCRIPTIONAL REGULATOR GALS"/>
    <property type="match status" value="1"/>
</dbReference>
<evidence type="ECO:0000313" key="6">
    <source>
        <dbReference type="Proteomes" id="UP001237448"/>
    </source>
</evidence>
<evidence type="ECO:0000259" key="4">
    <source>
        <dbReference type="PROSITE" id="PS50932"/>
    </source>
</evidence>
<reference evidence="5 6" key="1">
    <citation type="submission" date="2023-07" db="EMBL/GenBank/DDBJ databases">
        <title>Genomic Encyclopedia of Type Strains, Phase IV (KMG-IV): sequencing the most valuable type-strain genomes for metagenomic binning, comparative biology and taxonomic classification.</title>
        <authorList>
            <person name="Goeker M."/>
        </authorList>
    </citation>
    <scope>NUCLEOTIDE SEQUENCE [LARGE SCALE GENOMIC DNA]</scope>
    <source>
        <strain evidence="5 6">DSM 5896</strain>
    </source>
</reference>
<accession>A0ABU0FK64</accession>
<dbReference type="Proteomes" id="UP001237448">
    <property type="component" value="Unassembled WGS sequence"/>
</dbReference>
<dbReference type="EMBL" id="JAUSVK010000001">
    <property type="protein sequence ID" value="MDQ0395002.1"/>
    <property type="molecule type" value="Genomic_DNA"/>
</dbReference>
<dbReference type="SUPFAM" id="SSF47413">
    <property type="entry name" value="lambda repressor-like DNA-binding domains"/>
    <property type="match status" value="1"/>
</dbReference>
<gene>
    <name evidence="5" type="ORF">J3R73_004794</name>
</gene>
<dbReference type="InterPro" id="IPR010982">
    <property type="entry name" value="Lambda_DNA-bd_dom_sf"/>
</dbReference>